<sequence length="177" mass="19448">MLDAFGDFEDAIALPEIRRMQLMRASCGGTFVGRFAPRKDPRLRAVKAASKMVVDSVVFSFSNASSWFTHNEVELVTLLEELPCQDLQGVHVAPSSPQTIRKKTEDYGAYPSPLSALTDVTSGEGDDSKWHYDWSGVSGDVAHDSSPTPSTEEEEVDEETARRARALAKAQRYGHAV</sequence>
<name>A0A812NY97_SYMPI</name>
<feature type="region of interest" description="Disordered" evidence="1">
    <location>
        <begin position="131"/>
        <end position="177"/>
    </location>
</feature>
<organism evidence="2 3">
    <name type="scientific">Symbiodinium pilosum</name>
    <name type="common">Dinoflagellate</name>
    <dbReference type="NCBI Taxonomy" id="2952"/>
    <lineage>
        <taxon>Eukaryota</taxon>
        <taxon>Sar</taxon>
        <taxon>Alveolata</taxon>
        <taxon>Dinophyceae</taxon>
        <taxon>Suessiales</taxon>
        <taxon>Symbiodiniaceae</taxon>
        <taxon>Symbiodinium</taxon>
    </lineage>
</organism>
<accession>A0A812NY97</accession>
<evidence type="ECO:0000313" key="2">
    <source>
        <dbReference type="EMBL" id="CAE7329830.1"/>
    </source>
</evidence>
<dbReference type="Proteomes" id="UP000649617">
    <property type="component" value="Unassembled WGS sequence"/>
</dbReference>
<evidence type="ECO:0000313" key="3">
    <source>
        <dbReference type="Proteomes" id="UP000649617"/>
    </source>
</evidence>
<dbReference type="EMBL" id="CAJNIZ010012125">
    <property type="protein sequence ID" value="CAE7329830.1"/>
    <property type="molecule type" value="Genomic_DNA"/>
</dbReference>
<reference evidence="2" key="1">
    <citation type="submission" date="2021-02" db="EMBL/GenBank/DDBJ databases">
        <authorList>
            <person name="Dougan E. K."/>
            <person name="Rhodes N."/>
            <person name="Thang M."/>
            <person name="Chan C."/>
        </authorList>
    </citation>
    <scope>NUCLEOTIDE SEQUENCE</scope>
</reference>
<dbReference type="AlphaFoldDB" id="A0A812NY97"/>
<comment type="caution">
    <text evidence="2">The sequence shown here is derived from an EMBL/GenBank/DDBJ whole genome shotgun (WGS) entry which is preliminary data.</text>
</comment>
<dbReference type="OrthoDB" id="423522at2759"/>
<protein>
    <submittedName>
        <fullName evidence="2">Uncharacterized protein</fullName>
    </submittedName>
</protein>
<proteinExistence type="predicted"/>
<gene>
    <name evidence="2" type="ORF">SPIL2461_LOCUS7647</name>
</gene>
<evidence type="ECO:0000256" key="1">
    <source>
        <dbReference type="SAM" id="MobiDB-lite"/>
    </source>
</evidence>
<keyword evidence="3" id="KW-1185">Reference proteome</keyword>